<evidence type="ECO:0000313" key="1">
    <source>
        <dbReference type="EMBL" id="JAP25560.1"/>
    </source>
</evidence>
<organism evidence="1">
    <name type="scientific">Solanum chacoense</name>
    <name type="common">Chaco potato</name>
    <dbReference type="NCBI Taxonomy" id="4108"/>
    <lineage>
        <taxon>Eukaryota</taxon>
        <taxon>Viridiplantae</taxon>
        <taxon>Streptophyta</taxon>
        <taxon>Embryophyta</taxon>
        <taxon>Tracheophyta</taxon>
        <taxon>Spermatophyta</taxon>
        <taxon>Magnoliopsida</taxon>
        <taxon>eudicotyledons</taxon>
        <taxon>Gunneridae</taxon>
        <taxon>Pentapetalae</taxon>
        <taxon>asterids</taxon>
        <taxon>lamiids</taxon>
        <taxon>Solanales</taxon>
        <taxon>Solanaceae</taxon>
        <taxon>Solanoideae</taxon>
        <taxon>Solaneae</taxon>
        <taxon>Solanum</taxon>
    </lineage>
</organism>
<proteinExistence type="predicted"/>
<dbReference type="AlphaFoldDB" id="A0A0V0HZM1"/>
<accession>A0A0V0HZM1</accession>
<dbReference type="EMBL" id="GEDG01013162">
    <property type="protein sequence ID" value="JAP25560.1"/>
    <property type="molecule type" value="Transcribed_RNA"/>
</dbReference>
<name>A0A0V0HZM1_SOLCH</name>
<reference evidence="1" key="1">
    <citation type="submission" date="2015-12" db="EMBL/GenBank/DDBJ databases">
        <title>Gene expression during late stages of embryo sac development: a critical building block for successful pollen-pistil interactions.</title>
        <authorList>
            <person name="Liu Y."/>
            <person name="Joly V."/>
            <person name="Sabar M."/>
            <person name="Matton D.P."/>
        </authorList>
    </citation>
    <scope>NUCLEOTIDE SEQUENCE</scope>
</reference>
<sequence>MLLFSVGCSLLHLLAVSFCINFKIWIKIMSAGKAKRLLLSCFKSMCFDKTTNIPDDYTAMQISYRLFYYLIFYPHQSTCI</sequence>
<protein>
    <submittedName>
        <fullName evidence="1">Putative ovule protein</fullName>
    </submittedName>
</protein>